<dbReference type="Proteomes" id="UP000054321">
    <property type="component" value="Unassembled WGS sequence"/>
</dbReference>
<reference evidence="2 3" key="1">
    <citation type="submission" date="2014-04" db="EMBL/GenBank/DDBJ databases">
        <authorList>
            <consortium name="DOE Joint Genome Institute"/>
            <person name="Kuo A."/>
            <person name="Martino E."/>
            <person name="Perotto S."/>
            <person name="Kohler A."/>
            <person name="Nagy L.G."/>
            <person name="Floudas D."/>
            <person name="Copeland A."/>
            <person name="Barry K.W."/>
            <person name="Cichocki N."/>
            <person name="Veneault-Fourrey C."/>
            <person name="LaButti K."/>
            <person name="Lindquist E.A."/>
            <person name="Lipzen A."/>
            <person name="Lundell T."/>
            <person name="Morin E."/>
            <person name="Murat C."/>
            <person name="Sun H."/>
            <person name="Tunlid A."/>
            <person name="Henrissat B."/>
            <person name="Grigoriev I.V."/>
            <person name="Hibbett D.S."/>
            <person name="Martin F."/>
            <person name="Nordberg H.P."/>
            <person name="Cantor M.N."/>
            <person name="Hua S.X."/>
        </authorList>
    </citation>
    <scope>NUCLEOTIDE SEQUENCE [LARGE SCALE GENOMIC DNA]</scope>
    <source>
        <strain evidence="2 3">Zn</strain>
    </source>
</reference>
<reference evidence="3" key="2">
    <citation type="submission" date="2015-01" db="EMBL/GenBank/DDBJ databases">
        <title>Evolutionary Origins and Diversification of the Mycorrhizal Mutualists.</title>
        <authorList>
            <consortium name="DOE Joint Genome Institute"/>
            <consortium name="Mycorrhizal Genomics Consortium"/>
            <person name="Kohler A."/>
            <person name="Kuo A."/>
            <person name="Nagy L.G."/>
            <person name="Floudas D."/>
            <person name="Copeland A."/>
            <person name="Barry K.W."/>
            <person name="Cichocki N."/>
            <person name="Veneault-Fourrey C."/>
            <person name="LaButti K."/>
            <person name="Lindquist E.A."/>
            <person name="Lipzen A."/>
            <person name="Lundell T."/>
            <person name="Morin E."/>
            <person name="Murat C."/>
            <person name="Riley R."/>
            <person name="Ohm R."/>
            <person name="Sun H."/>
            <person name="Tunlid A."/>
            <person name="Henrissat B."/>
            <person name="Grigoriev I.V."/>
            <person name="Hibbett D.S."/>
            <person name="Martin F."/>
        </authorList>
    </citation>
    <scope>NUCLEOTIDE SEQUENCE [LARGE SCALE GENOMIC DNA]</scope>
    <source>
        <strain evidence="3">Zn</strain>
    </source>
</reference>
<feature type="compositionally biased region" description="Polar residues" evidence="1">
    <location>
        <begin position="1"/>
        <end position="15"/>
    </location>
</feature>
<accession>A0A0C3HT80</accession>
<organism evidence="2 3">
    <name type="scientific">Oidiodendron maius (strain Zn)</name>
    <dbReference type="NCBI Taxonomy" id="913774"/>
    <lineage>
        <taxon>Eukaryota</taxon>
        <taxon>Fungi</taxon>
        <taxon>Dikarya</taxon>
        <taxon>Ascomycota</taxon>
        <taxon>Pezizomycotina</taxon>
        <taxon>Leotiomycetes</taxon>
        <taxon>Leotiomycetes incertae sedis</taxon>
        <taxon>Myxotrichaceae</taxon>
        <taxon>Oidiodendron</taxon>
    </lineage>
</organism>
<dbReference type="OrthoDB" id="424974at2759"/>
<sequence length="167" mass="18117">MDSGQLSTANPQSCSYPGLASSFARPPARGFIDIDDRETIDDGAIPQIGAHWDEDQDSDPDQNRAYYTDHGRFAGEVAAAIDVRAGLAPAATSNLVPFVDAHLFGQIDLHSPCRVLDFAAQLPLRAYADGLVDIYGQHVDPVEPVLGRERFSRDVVLQTWCIAPRGP</sequence>
<name>A0A0C3HT80_OIDMZ</name>
<feature type="region of interest" description="Disordered" evidence="1">
    <location>
        <begin position="1"/>
        <end position="21"/>
    </location>
</feature>
<dbReference type="InParanoid" id="A0A0C3HT80"/>
<proteinExistence type="predicted"/>
<evidence type="ECO:0000313" key="3">
    <source>
        <dbReference type="Proteomes" id="UP000054321"/>
    </source>
</evidence>
<dbReference type="STRING" id="913774.A0A0C3HT80"/>
<protein>
    <submittedName>
        <fullName evidence="2">Uncharacterized protein</fullName>
    </submittedName>
</protein>
<dbReference type="HOGENOM" id="CLU_1595046_0_0_1"/>
<dbReference type="AlphaFoldDB" id="A0A0C3HT80"/>
<keyword evidence="3" id="KW-1185">Reference proteome</keyword>
<gene>
    <name evidence="2" type="ORF">OIDMADRAFT_48998</name>
</gene>
<evidence type="ECO:0000256" key="1">
    <source>
        <dbReference type="SAM" id="MobiDB-lite"/>
    </source>
</evidence>
<evidence type="ECO:0000313" key="2">
    <source>
        <dbReference type="EMBL" id="KIN05467.1"/>
    </source>
</evidence>
<dbReference type="EMBL" id="KN832871">
    <property type="protein sequence ID" value="KIN05467.1"/>
    <property type="molecule type" value="Genomic_DNA"/>
</dbReference>